<evidence type="ECO:0000256" key="2">
    <source>
        <dbReference type="ARBA" id="ARBA00023002"/>
    </source>
</evidence>
<dbReference type="AlphaFoldDB" id="A0A4U7BG21"/>
<keyword evidence="2" id="KW-0560">Oxidoreductase</keyword>
<name>A0A4U7BG21_9PEZI</name>
<dbReference type="PANTHER" id="PTHR43639:SF1">
    <property type="entry name" value="SHORT-CHAIN DEHYDROGENASE_REDUCTASE FAMILY PROTEIN"/>
    <property type="match status" value="1"/>
</dbReference>
<sequence length="290" mass="31500">MPPPPTQLNYLITGAARGIGRHLTRTLVSRGHRVYLIDSNGPELSHTLSLLSDLTSTTTSSDPTPASPPLYNATAQPVDLASLPQLKAAVSDARSFFNGRLDVLVNNAMAMPHTWPVEEGCADPRGEEEVEAHWERQVAVGLGAPFHLSRLCVGMMARAEGRKGGVIVNVSSTRAGMAEMDHEGYSAVKAGLLGLGQSLSVSFGERYGVRVNGLILGWVNVENERREADEKGVKWEEGLTEEDHRWHSAGRVGRGEDVMRAVDYLVESEWVTGSEMVLDGGVTRKMVYPE</sequence>
<evidence type="ECO:0000256" key="1">
    <source>
        <dbReference type="ARBA" id="ARBA00006484"/>
    </source>
</evidence>
<dbReference type="GO" id="GO:0016491">
    <property type="term" value="F:oxidoreductase activity"/>
    <property type="evidence" value="ECO:0007669"/>
    <property type="project" value="UniProtKB-KW"/>
</dbReference>
<accession>A0A4U7BG21</accession>
<reference evidence="4 5" key="1">
    <citation type="submission" date="2018-02" db="EMBL/GenBank/DDBJ databases">
        <title>Draft genome sequences of Elsinoe sp., causing black scab on jojoba.</title>
        <authorList>
            <person name="Stodart B."/>
            <person name="Jeffress S."/>
            <person name="Ash G."/>
            <person name="Arun Chinnappa K."/>
        </authorList>
    </citation>
    <scope>NUCLEOTIDE SEQUENCE [LARGE SCALE GENOMIC DNA]</scope>
    <source>
        <strain evidence="4 5">Hillstone_2</strain>
    </source>
</reference>
<evidence type="ECO:0000256" key="3">
    <source>
        <dbReference type="SAM" id="MobiDB-lite"/>
    </source>
</evidence>
<dbReference type="PANTHER" id="PTHR43639">
    <property type="entry name" value="OXIDOREDUCTASE, SHORT-CHAIN DEHYDROGENASE/REDUCTASE FAMILY (AFU_ORTHOLOGUE AFUA_5G02870)"/>
    <property type="match status" value="1"/>
</dbReference>
<evidence type="ECO:0000313" key="4">
    <source>
        <dbReference type="EMBL" id="TKX27664.1"/>
    </source>
</evidence>
<feature type="region of interest" description="Disordered" evidence="3">
    <location>
        <begin position="54"/>
        <end position="73"/>
    </location>
</feature>
<dbReference type="PRINTS" id="PR00081">
    <property type="entry name" value="GDHRDH"/>
</dbReference>
<evidence type="ECO:0000313" key="5">
    <source>
        <dbReference type="Proteomes" id="UP000308133"/>
    </source>
</evidence>
<dbReference type="EMBL" id="PTQR01000002">
    <property type="protein sequence ID" value="TKX27664.1"/>
    <property type="molecule type" value="Genomic_DNA"/>
</dbReference>
<dbReference type="Pfam" id="PF13561">
    <property type="entry name" value="adh_short_C2"/>
    <property type="match status" value="1"/>
</dbReference>
<dbReference type="SUPFAM" id="SSF51735">
    <property type="entry name" value="NAD(P)-binding Rossmann-fold domains"/>
    <property type="match status" value="1"/>
</dbReference>
<dbReference type="Gene3D" id="3.40.50.720">
    <property type="entry name" value="NAD(P)-binding Rossmann-like Domain"/>
    <property type="match status" value="1"/>
</dbReference>
<dbReference type="CDD" id="cd05233">
    <property type="entry name" value="SDR_c"/>
    <property type="match status" value="1"/>
</dbReference>
<organism evidence="4 5">
    <name type="scientific">Elsinoe australis</name>
    <dbReference type="NCBI Taxonomy" id="40998"/>
    <lineage>
        <taxon>Eukaryota</taxon>
        <taxon>Fungi</taxon>
        <taxon>Dikarya</taxon>
        <taxon>Ascomycota</taxon>
        <taxon>Pezizomycotina</taxon>
        <taxon>Dothideomycetes</taxon>
        <taxon>Dothideomycetidae</taxon>
        <taxon>Myriangiales</taxon>
        <taxon>Elsinoaceae</taxon>
        <taxon>Elsinoe</taxon>
    </lineage>
</organism>
<proteinExistence type="inferred from homology"/>
<evidence type="ECO:0008006" key="6">
    <source>
        <dbReference type="Google" id="ProtNLM"/>
    </source>
</evidence>
<dbReference type="Proteomes" id="UP000308133">
    <property type="component" value="Unassembled WGS sequence"/>
</dbReference>
<protein>
    <recommendedName>
        <fullName evidence="6">NAD(P)-binding protein</fullName>
    </recommendedName>
</protein>
<comment type="similarity">
    <text evidence="1">Belongs to the short-chain dehydrogenases/reductases (SDR) family.</text>
</comment>
<dbReference type="PRINTS" id="PR00080">
    <property type="entry name" value="SDRFAMILY"/>
</dbReference>
<feature type="compositionally biased region" description="Low complexity" evidence="3">
    <location>
        <begin position="54"/>
        <end position="64"/>
    </location>
</feature>
<gene>
    <name evidence="4" type="ORF">C1H76_0088</name>
</gene>
<dbReference type="InterPro" id="IPR036291">
    <property type="entry name" value="NAD(P)-bd_dom_sf"/>
</dbReference>
<comment type="caution">
    <text evidence="4">The sequence shown here is derived from an EMBL/GenBank/DDBJ whole genome shotgun (WGS) entry which is preliminary data.</text>
</comment>
<dbReference type="InterPro" id="IPR002347">
    <property type="entry name" value="SDR_fam"/>
</dbReference>